<dbReference type="Pfam" id="PF17962">
    <property type="entry name" value="bMG6"/>
    <property type="match status" value="1"/>
</dbReference>
<dbReference type="PIRSF" id="PIRSF038980">
    <property type="entry name" value="A2M_bac"/>
    <property type="match status" value="1"/>
</dbReference>
<dbReference type="InterPro" id="IPR041462">
    <property type="entry name" value="Bact_A2M_MG6"/>
</dbReference>
<dbReference type="InterPro" id="IPR041246">
    <property type="entry name" value="Bact_MG10"/>
</dbReference>
<dbReference type="PROSITE" id="PS51257">
    <property type="entry name" value="PROKAR_LIPOPROTEIN"/>
    <property type="match status" value="1"/>
</dbReference>
<dbReference type="Proteomes" id="UP000291822">
    <property type="component" value="Unassembled WGS sequence"/>
</dbReference>
<gene>
    <name evidence="6" type="ORF">EZM97_33280</name>
</gene>
<evidence type="ECO:0000259" key="4">
    <source>
        <dbReference type="SMART" id="SM01359"/>
    </source>
</evidence>
<dbReference type="Pfam" id="PF17970">
    <property type="entry name" value="bMG1"/>
    <property type="match status" value="1"/>
</dbReference>
<dbReference type="Gene3D" id="2.60.40.1930">
    <property type="match status" value="1"/>
</dbReference>
<organism evidence="6 7">
    <name type="scientific">Dyella soli</name>
    <dbReference type="NCBI Taxonomy" id="522319"/>
    <lineage>
        <taxon>Bacteria</taxon>
        <taxon>Pseudomonadati</taxon>
        <taxon>Pseudomonadota</taxon>
        <taxon>Gammaproteobacteria</taxon>
        <taxon>Lysobacterales</taxon>
        <taxon>Rhodanobacteraceae</taxon>
        <taxon>Dyella</taxon>
    </lineage>
</organism>
<dbReference type="InterPro" id="IPR008930">
    <property type="entry name" value="Terpenoid_cyclase/PrenylTrfase"/>
</dbReference>
<dbReference type="Pfam" id="PF17972">
    <property type="entry name" value="bMG5"/>
    <property type="match status" value="1"/>
</dbReference>
<dbReference type="Pfam" id="PF01835">
    <property type="entry name" value="MG2"/>
    <property type="match status" value="1"/>
</dbReference>
<dbReference type="InterPro" id="IPR026284">
    <property type="entry name" value="A2MG_proteobact"/>
</dbReference>
<protein>
    <recommendedName>
        <fullName evidence="3">Alpha-2-macroglobulin</fullName>
    </recommendedName>
</protein>
<feature type="domain" description="Alpha-2-macroglobulin" evidence="5">
    <location>
        <begin position="965"/>
        <end position="1054"/>
    </location>
</feature>
<dbReference type="Pfam" id="PF00207">
    <property type="entry name" value="A2M"/>
    <property type="match status" value="1"/>
</dbReference>
<keyword evidence="2" id="KW-0732">Signal</keyword>
<sequence>MDRSSVGGRALGMAAVVLCLAVSALAGCGRHEGDKPPLQGHPAPAASTGHAAKGAAFTLVSEGSRAEDSHTELVLTFNAPLASAQAFDSLVSVTGPQGETISGSWSLKDDGKTLVFPFVQANQHYAVQLRAGLMAADGQSLGTDLKRDVYSGSVPAAVGFASVGSVLPARGSRGLPLVSVNVHDADIEFFRVRDDAISDVFCAFPANKHRSEYDLQHEIRPWDRCNEGKRDRRPITDMGESVYANHYTLGGEPNARTITYIPVQKVPALSQPGVYMAMLKAGGTYAGTYDTAVFFVSDLGLHLRVYRDNALLHIASLHDGSPVGGVAVEVDDANGNARLKATTDDDGNALIAYKVEPTDVLIARKGKDVSVLPFNRPALDISNFEVTGRKQAPFEVFAWSGRDLYRPGETLHASALLRDYDGKAMKQQALFVRLKQPDGRSLVDTRLDPKELNYFELSRTIPEDAPTGLWQLEFRLDPASKEAVQAFPFHVEEFLPERLKVDLSSPQARLAPAEPLKLVVASSYLYGAPADGNRVTAKLLMKPEVHPLPSLPDVFFGNPLVGLPGVAADVLDAKLDAQGHLEQDIALPDEVKPVAPLTATLSGSVYESGGRAVTRILNRVYWPAPALVGVRPLFDPKQGAPSEGRAVFEVMRANVDGKLVAGKHLKVRLQEERRDFYWLYEHGDDWKSNANVQLSLVEEKDVDVAAGQSVKVDFPVLWGGYRLEVYDPDTQLTSVFPFFAGYSWEDQNTGKEARPDKVKVALDKARYHAGDTMKVTVTPPHDGPGVLMVESDHLLYTRNIKASAGATFEIPVTKEWERHDVYVVALVFRGGDASEKTTPARAMGVEHVAMERNDRRIPLKLAAPALMRPGHTLDVTVQAAGLSGQKAYVTVSAVDQGVLNITNYPVPDAWAWMFAKRALSVEAYDLYSRVIEAMEGAEARLRYGGDMSGAGLPHGARLNPKVQIVDLFAAPVQFDAQGKATVHLAVPDFNGSLRLAALAYADERFGNADGAVTVRAPLVVEPSTPRVMAGGDKARISIDLRNLSGKDGVAKVSVKADGLIKVADANRSVPLKDGANTTLTMPVTADAGVAVAKVDIHAELNDYKVDRHFEFAVRSAWPEVVSTVPMAIEDGKPARLDPGAMGGLVPATVRNRLTLSLLPPLPYSAALHDLFLYPYGCIEQTTSKGYAAFYMDEKTARTLGTTGLGEATRKAAVESSLARIASFQASNGHFSFWGGTSPIETFMTPYVVDFMLDTRDAGFAVPQEVLQKALQRLSDDLLAGGHAYYSYEHHDHLRIADEAYSGYVLARVNRAPLGTLRAIFDNERQKLVGPLPLVHFAVAFKLMGDNERAQKAIQEAFAWDKERPWYVGDYGSELRDLGVMVALTHAYGMNKPEYDAKLIDWARNATTKVHATDEKVPYYHWSWSHLSTQEQVAIARVAHAFDAAGRGTLTASVRVGGKSESVPDGKTIWVRDLTPAELDSGVVVQPEGKGTVFATLDVAGIPLKAPAADPSQVDVRRSYFTTDGRPWTGGKLREGDTLIVEVRMEARVDMPDALVTDLQPGGLEVENLNLGGARQWQDVVVDGIRLDEHEGAADVVHEEYRDDRYAAALKLRRGGTARLFYVVRAVTPGTYTVPPPLVEDMYRPAIRGYGTSAIGQLTVEEP</sequence>
<dbReference type="EMBL" id="SJTG01000006">
    <property type="protein sequence ID" value="TCI06362.1"/>
    <property type="molecule type" value="Genomic_DNA"/>
</dbReference>
<evidence type="ECO:0000256" key="1">
    <source>
        <dbReference type="ARBA" id="ARBA00010556"/>
    </source>
</evidence>
<keyword evidence="3" id="KW-0646">Protease inhibitor</keyword>
<accession>A0A4V2NKW5</accession>
<dbReference type="InterPro" id="IPR001599">
    <property type="entry name" value="Macroglobln_a2"/>
</dbReference>
<reference evidence="6 7" key="1">
    <citation type="submission" date="2019-02" db="EMBL/GenBank/DDBJ databases">
        <title>Dyella amyloliquefaciens sp. nov., isolated from forest soil.</title>
        <authorList>
            <person name="Gao Z.-H."/>
            <person name="Qiu L.-H."/>
        </authorList>
    </citation>
    <scope>NUCLEOTIDE SEQUENCE [LARGE SCALE GENOMIC DNA]</scope>
    <source>
        <strain evidence="6 7">KACC 12747</strain>
    </source>
</reference>
<evidence type="ECO:0000313" key="7">
    <source>
        <dbReference type="Proteomes" id="UP000291822"/>
    </source>
</evidence>
<dbReference type="Pfam" id="PF07703">
    <property type="entry name" value="A2M_BRD"/>
    <property type="match status" value="1"/>
</dbReference>
<feature type="domain" description="Alpha-2-macroglobulin bait region" evidence="4">
    <location>
        <begin position="758"/>
        <end position="901"/>
    </location>
</feature>
<dbReference type="InterPro" id="IPR021868">
    <property type="entry name" value="Alpha_2_Macroglob_MG3"/>
</dbReference>
<dbReference type="SMART" id="SM01360">
    <property type="entry name" value="A2M"/>
    <property type="match status" value="1"/>
</dbReference>
<dbReference type="SMART" id="SM01359">
    <property type="entry name" value="A2M_N_2"/>
    <property type="match status" value="1"/>
</dbReference>
<dbReference type="InterPro" id="IPR041203">
    <property type="entry name" value="Bact_A2M_MG5"/>
</dbReference>
<dbReference type="SUPFAM" id="SSF48239">
    <property type="entry name" value="Terpenoid cyclases/Protein prenyltransferases"/>
    <property type="match status" value="1"/>
</dbReference>
<comment type="caution">
    <text evidence="6">The sequence shown here is derived from an EMBL/GenBank/DDBJ whole genome shotgun (WGS) entry which is preliminary data.</text>
</comment>
<dbReference type="Pfam" id="PF17973">
    <property type="entry name" value="bMG10"/>
    <property type="match status" value="1"/>
</dbReference>
<dbReference type="GO" id="GO:0004866">
    <property type="term" value="F:endopeptidase inhibitor activity"/>
    <property type="evidence" value="ECO:0007669"/>
    <property type="project" value="UniProtKB-UniRule"/>
</dbReference>
<keyword evidence="3" id="KW-1003">Cell membrane</keyword>
<dbReference type="Pfam" id="PF11974">
    <property type="entry name" value="bMG3"/>
    <property type="match status" value="1"/>
</dbReference>
<evidence type="ECO:0000256" key="2">
    <source>
        <dbReference type="ARBA" id="ARBA00022729"/>
    </source>
</evidence>
<dbReference type="Pfam" id="PF21142">
    <property type="entry name" value="A2M_bMG2"/>
    <property type="match status" value="1"/>
</dbReference>
<comment type="function">
    <text evidence="3">Protects the bacterial cell from host peptidases.</text>
</comment>
<dbReference type="InterPro" id="IPR051802">
    <property type="entry name" value="YfhM-like"/>
</dbReference>
<evidence type="ECO:0000313" key="6">
    <source>
        <dbReference type="EMBL" id="TCI06362.1"/>
    </source>
</evidence>
<dbReference type="PANTHER" id="PTHR40094">
    <property type="entry name" value="ALPHA-2-MACROGLOBULIN HOMOLOG"/>
    <property type="match status" value="1"/>
</dbReference>
<dbReference type="InterPro" id="IPR049120">
    <property type="entry name" value="A2M_bMG2"/>
</dbReference>
<evidence type="ECO:0000259" key="5">
    <source>
        <dbReference type="SMART" id="SM01360"/>
    </source>
</evidence>
<dbReference type="Gene3D" id="1.50.10.20">
    <property type="match status" value="1"/>
</dbReference>
<proteinExistence type="inferred from homology"/>
<dbReference type="InterPro" id="IPR040639">
    <property type="entry name" value="A2MG_MG1"/>
</dbReference>
<dbReference type="PANTHER" id="PTHR40094:SF1">
    <property type="entry name" value="UBIQUITIN DOMAIN-CONTAINING PROTEIN"/>
    <property type="match status" value="1"/>
</dbReference>
<evidence type="ECO:0000256" key="3">
    <source>
        <dbReference type="PIRNR" id="PIRNR038980"/>
    </source>
</evidence>
<dbReference type="RefSeq" id="WP_131413009.1">
    <property type="nucleotide sequence ID" value="NZ_SJTG01000006.1"/>
</dbReference>
<dbReference type="InterPro" id="IPR011625">
    <property type="entry name" value="A2M_N_BRD"/>
</dbReference>
<keyword evidence="7" id="KW-1185">Reference proteome</keyword>
<keyword evidence="3" id="KW-0472">Membrane</keyword>
<dbReference type="InterPro" id="IPR002890">
    <property type="entry name" value="MG2"/>
</dbReference>
<dbReference type="CDD" id="cd02891">
    <property type="entry name" value="A2M_like"/>
    <property type="match status" value="1"/>
</dbReference>
<name>A0A4V2NKW5_9GAMM</name>
<comment type="similarity">
    <text evidence="1">Belongs to the protease inhibitor I39 (alpha-2-macroglobulin) family. Bacterial alpha-2-macroglobulin subfamily.</text>
</comment>